<dbReference type="EMBL" id="KI669624">
    <property type="protein sequence ID" value="ETN01593.1"/>
    <property type="molecule type" value="Genomic_DNA"/>
</dbReference>
<reference evidence="1 2" key="2">
    <citation type="submission" date="2013-11" db="EMBL/GenBank/DDBJ databases">
        <title>The Genome Sequence of Phytophthora parasitica INRA-310.</title>
        <authorList>
            <consortium name="The Broad Institute Genomics Platform"/>
            <person name="Russ C."/>
            <person name="Tyler B."/>
            <person name="Panabieres F."/>
            <person name="Shan W."/>
            <person name="Tripathy S."/>
            <person name="Grunwald N."/>
            <person name="Machado M."/>
            <person name="Johnson C.S."/>
            <person name="Arredondo F."/>
            <person name="Hong C."/>
            <person name="Coffey M."/>
            <person name="Young S.K."/>
            <person name="Zeng Q."/>
            <person name="Gargeya S."/>
            <person name="Fitzgerald M."/>
            <person name="Abouelleil A."/>
            <person name="Alvarado L."/>
            <person name="Chapman S.B."/>
            <person name="Gainer-Dewar J."/>
            <person name="Goldberg J."/>
            <person name="Griggs A."/>
            <person name="Gujja S."/>
            <person name="Hansen M."/>
            <person name="Howarth C."/>
            <person name="Imamovic A."/>
            <person name="Ireland A."/>
            <person name="Larimer J."/>
            <person name="McCowan C."/>
            <person name="Murphy C."/>
            <person name="Pearson M."/>
            <person name="Poon T.W."/>
            <person name="Priest M."/>
            <person name="Roberts A."/>
            <person name="Saif S."/>
            <person name="Shea T."/>
            <person name="Sykes S."/>
            <person name="Wortman J."/>
            <person name="Nusbaum C."/>
            <person name="Birren B."/>
        </authorList>
    </citation>
    <scope>NUCLEOTIDE SEQUENCE [LARGE SCALE GENOMIC DNA]</scope>
    <source>
        <strain evidence="1 2">INRA-310</strain>
    </source>
</reference>
<gene>
    <name evidence="1" type="ORF">PPTG_24041</name>
</gene>
<dbReference type="AlphaFoldDB" id="W2PKQ0"/>
<dbReference type="Proteomes" id="UP000018817">
    <property type="component" value="Unassembled WGS sequence"/>
</dbReference>
<evidence type="ECO:0000313" key="1">
    <source>
        <dbReference type="EMBL" id="ETN01593.1"/>
    </source>
</evidence>
<dbReference type="VEuPathDB" id="FungiDB:PPTG_24041"/>
<sequence>MFNGNAEFHRSALRKQQDVGTLYDDGPGVDKFEAFWGVLVDKRYQGLGDEYRTHSNRPNHY</sequence>
<proteinExistence type="predicted"/>
<dbReference type="RefSeq" id="XP_008913139.1">
    <property type="nucleotide sequence ID" value="XM_008914891.1"/>
</dbReference>
<name>W2PKQ0_PHYN3</name>
<organism evidence="1 2">
    <name type="scientific">Phytophthora nicotianae (strain INRA-310)</name>
    <name type="common">Phytophthora parasitica</name>
    <dbReference type="NCBI Taxonomy" id="761204"/>
    <lineage>
        <taxon>Eukaryota</taxon>
        <taxon>Sar</taxon>
        <taxon>Stramenopiles</taxon>
        <taxon>Oomycota</taxon>
        <taxon>Peronosporomycetes</taxon>
        <taxon>Peronosporales</taxon>
        <taxon>Peronosporaceae</taxon>
        <taxon>Phytophthora</taxon>
    </lineage>
</organism>
<dbReference type="GeneID" id="20192640"/>
<reference evidence="2" key="1">
    <citation type="submission" date="2011-12" db="EMBL/GenBank/DDBJ databases">
        <authorList>
            <consortium name="The Broad Institute Genome Sequencing Platform"/>
            <person name="Russ C."/>
            <person name="Tyler B."/>
            <person name="Panabieres F."/>
            <person name="Shan W."/>
            <person name="Tripathy S."/>
            <person name="Grunwald N."/>
            <person name="Machado M."/>
            <person name="Young S.K."/>
            <person name="Zeng Q."/>
            <person name="Gargeya S."/>
            <person name="Fitzgerald M."/>
            <person name="Haas B."/>
            <person name="Abouelleil A."/>
            <person name="Alvarado L."/>
            <person name="Arachchi H.M."/>
            <person name="Berlin A."/>
            <person name="Chapman S.B."/>
            <person name="Gearin G."/>
            <person name="Goldberg J."/>
            <person name="Griggs A."/>
            <person name="Gujja S."/>
            <person name="Hansen M."/>
            <person name="Heiman D."/>
            <person name="Howarth C."/>
            <person name="Larimer J."/>
            <person name="Lui A."/>
            <person name="MacDonald P.J.P."/>
            <person name="McCowen C."/>
            <person name="Montmayeur A."/>
            <person name="Murphy C."/>
            <person name="Neiman D."/>
            <person name="Pearson M."/>
            <person name="Priest M."/>
            <person name="Roberts A."/>
            <person name="Saif S."/>
            <person name="Shea T."/>
            <person name="Sisk P."/>
            <person name="Stolte C."/>
            <person name="Sykes S."/>
            <person name="Wortman J."/>
            <person name="Nusbaum C."/>
            <person name="Birren B."/>
        </authorList>
    </citation>
    <scope>NUCLEOTIDE SEQUENCE [LARGE SCALE GENOMIC DNA]</scope>
    <source>
        <strain evidence="2">INRA-310</strain>
    </source>
</reference>
<evidence type="ECO:0000313" key="2">
    <source>
        <dbReference type="Proteomes" id="UP000018817"/>
    </source>
</evidence>
<accession>W2PKQ0</accession>
<protein>
    <submittedName>
        <fullName evidence="1">Uncharacterized protein</fullName>
    </submittedName>
</protein>